<dbReference type="KEGG" id="sno:Snov_1152"/>
<reference evidence="2 3" key="1">
    <citation type="journal article" date="2012" name="Stand. Genomic Sci.">
        <title>Complete genome sequence of the facultatively chemolithoautotrophic and methylotrophic alpha Proteobacterium Starkeya novella type strain (ATCC 8093(T)).</title>
        <authorList>
            <person name="Kappler U."/>
            <person name="Davenport K."/>
            <person name="Beatson S."/>
            <person name="Lucas S."/>
            <person name="Lapidus A."/>
            <person name="Copeland A."/>
            <person name="Berry K.W."/>
            <person name="Glavina Del Rio T."/>
            <person name="Hammon N."/>
            <person name="Dalin E."/>
            <person name="Tice H."/>
            <person name="Pitluck S."/>
            <person name="Richardson P."/>
            <person name="Bruce D."/>
            <person name="Goodwin L.A."/>
            <person name="Han C."/>
            <person name="Tapia R."/>
            <person name="Detter J.C."/>
            <person name="Chang Y.J."/>
            <person name="Jeffries C.D."/>
            <person name="Land M."/>
            <person name="Hauser L."/>
            <person name="Kyrpides N.C."/>
            <person name="Goker M."/>
            <person name="Ivanova N."/>
            <person name="Klenk H.P."/>
            <person name="Woyke T."/>
        </authorList>
    </citation>
    <scope>NUCLEOTIDE SEQUENCE [LARGE SCALE GENOMIC DNA]</scope>
    <source>
        <strain evidence="3">ATCC 8093 / DSM 506 / JCM 20403 / CCM 1077 / IAM 12100 / NBRC 12443 / NCIMB 10456</strain>
    </source>
</reference>
<dbReference type="STRING" id="639283.Snov_1152"/>
<evidence type="ECO:0000256" key="1">
    <source>
        <dbReference type="SAM" id="Phobius"/>
    </source>
</evidence>
<feature type="transmembrane region" description="Helical" evidence="1">
    <location>
        <begin position="172"/>
        <end position="196"/>
    </location>
</feature>
<dbReference type="InterPro" id="IPR010266">
    <property type="entry name" value="NnrS"/>
</dbReference>
<evidence type="ECO:0000313" key="3">
    <source>
        <dbReference type="Proteomes" id="UP000006633"/>
    </source>
</evidence>
<dbReference type="Proteomes" id="UP000006633">
    <property type="component" value="Chromosome"/>
</dbReference>
<keyword evidence="1" id="KW-0812">Transmembrane</keyword>
<feature type="transmembrane region" description="Helical" evidence="1">
    <location>
        <begin position="217"/>
        <end position="236"/>
    </location>
</feature>
<feature type="transmembrane region" description="Helical" evidence="1">
    <location>
        <begin position="242"/>
        <end position="259"/>
    </location>
</feature>
<dbReference type="eggNOG" id="COG3213">
    <property type="taxonomic scope" value="Bacteria"/>
</dbReference>
<feature type="transmembrane region" description="Helical" evidence="1">
    <location>
        <begin position="271"/>
        <end position="290"/>
    </location>
</feature>
<feature type="transmembrane region" description="Helical" evidence="1">
    <location>
        <begin position="59"/>
        <end position="80"/>
    </location>
</feature>
<organism evidence="2 3">
    <name type="scientific">Ancylobacter novellus (strain ATCC 8093 / DSM 506 / JCM 20403 / CCM 1077 / IAM 12100 / NBRC 12443 / NCIMB 10456)</name>
    <name type="common">Starkeya novella</name>
    <dbReference type="NCBI Taxonomy" id="639283"/>
    <lineage>
        <taxon>Bacteria</taxon>
        <taxon>Pseudomonadati</taxon>
        <taxon>Pseudomonadota</taxon>
        <taxon>Alphaproteobacteria</taxon>
        <taxon>Hyphomicrobiales</taxon>
        <taxon>Xanthobacteraceae</taxon>
        <taxon>Ancylobacter</taxon>
    </lineage>
</organism>
<keyword evidence="3" id="KW-1185">Reference proteome</keyword>
<name>D7A7M3_ANCN5</name>
<proteinExistence type="predicted"/>
<dbReference type="EMBL" id="CP002026">
    <property type="protein sequence ID" value="ADH88471.1"/>
    <property type="molecule type" value="Genomic_DNA"/>
</dbReference>
<keyword evidence="1" id="KW-1133">Transmembrane helix</keyword>
<gene>
    <name evidence="2" type="ordered locus">Snov_1152</name>
</gene>
<accession>D7A7M3</accession>
<protein>
    <submittedName>
        <fullName evidence="2">NnrS family protein</fullName>
    </submittedName>
</protein>
<dbReference type="RefSeq" id="WP_013165976.1">
    <property type="nucleotide sequence ID" value="NC_014217.1"/>
</dbReference>
<dbReference type="Pfam" id="PF05940">
    <property type="entry name" value="NnrS"/>
    <property type="match status" value="1"/>
</dbReference>
<feature type="transmembrane region" description="Helical" evidence="1">
    <location>
        <begin position="302"/>
        <end position="323"/>
    </location>
</feature>
<feature type="transmembrane region" description="Helical" evidence="1">
    <location>
        <begin position="92"/>
        <end position="110"/>
    </location>
</feature>
<feature type="transmembrane region" description="Helical" evidence="1">
    <location>
        <begin position="27"/>
        <end position="47"/>
    </location>
</feature>
<keyword evidence="1" id="KW-0472">Membrane</keyword>
<feature type="transmembrane region" description="Helical" evidence="1">
    <location>
        <begin position="335"/>
        <end position="359"/>
    </location>
</feature>
<feature type="transmembrane region" description="Helical" evidence="1">
    <location>
        <begin position="116"/>
        <end position="135"/>
    </location>
</feature>
<sequence>MSPSPSLAASRARTNAGWLFAASFRPLFVGASALAAASVPLWVFLFLTGVAEVGGMPAMIWHAHEMVFGFLPAVMAGYLLSATPNWSGKLPASGTPLALLFAVWVAGRVVPLVAPLPVALAADAAFPLAITAALLREARVKPPKQSRHGLMLFPLLALAAVAHRLVAGDHELAALLARIGVAVAALLISAVGGRLVPSLTRNALAARGAEKVPEPYGRYDVFVLAAIFPALAVWAAAPTSRAAAVLMGAAAVLQAIRLLRWRGWLVRQVDVAALHAGYLWLVAGTGLAALAAEPLSLVPPDAALHVFTAGAIGTMTMAVMARLSTTRGAGARASASLCGFALMAVNLAALARVAAPILADRYVELLAMSAVLWALAWTAFLAAQVTGSPDKP</sequence>
<feature type="transmembrane region" description="Helical" evidence="1">
    <location>
        <begin position="147"/>
        <end position="166"/>
    </location>
</feature>
<dbReference type="HOGENOM" id="CLU_041785_2_0_5"/>
<dbReference type="AlphaFoldDB" id="D7A7M3"/>
<feature type="transmembrane region" description="Helical" evidence="1">
    <location>
        <begin position="365"/>
        <end position="383"/>
    </location>
</feature>
<evidence type="ECO:0000313" key="2">
    <source>
        <dbReference type="EMBL" id="ADH88471.1"/>
    </source>
</evidence>